<dbReference type="Gene3D" id="3.60.21.10">
    <property type="match status" value="1"/>
</dbReference>
<proteinExistence type="predicted"/>
<dbReference type="SUPFAM" id="SSF56300">
    <property type="entry name" value="Metallo-dependent phosphatases"/>
    <property type="match status" value="1"/>
</dbReference>
<dbReference type="EMBL" id="WUPT01000001">
    <property type="protein sequence ID" value="MXQ06271.1"/>
    <property type="molecule type" value="Genomic_DNA"/>
</dbReference>
<reference evidence="1 2" key="1">
    <citation type="submission" date="2019-12" db="EMBL/GenBank/DDBJ databases">
        <authorList>
            <person name="Lee S.D."/>
        </authorList>
    </citation>
    <scope>NUCLEOTIDE SEQUENCE [LARGE SCALE GENOMIC DNA]</scope>
    <source>
        <strain evidence="1 2">GH1-50</strain>
    </source>
</reference>
<protein>
    <submittedName>
        <fullName evidence="1">Metallophosphoesterase</fullName>
    </submittedName>
</protein>
<dbReference type="RefSeq" id="WP_160762224.1">
    <property type="nucleotide sequence ID" value="NZ_WUPT01000001.1"/>
</dbReference>
<reference evidence="1 2" key="2">
    <citation type="submission" date="2020-03" db="EMBL/GenBank/DDBJ databases">
        <title>Kangsaoukella pontilimi gen. nov., sp. nov., a new member of the family Rhodobacteraceae isolated from a tidal mudflat.</title>
        <authorList>
            <person name="Kim I.S."/>
        </authorList>
    </citation>
    <scope>NUCLEOTIDE SEQUENCE [LARGE SCALE GENOMIC DNA]</scope>
    <source>
        <strain evidence="1 2">GH1-50</strain>
    </source>
</reference>
<comment type="caution">
    <text evidence="1">The sequence shown here is derived from an EMBL/GenBank/DDBJ whole genome shotgun (WGS) entry which is preliminary data.</text>
</comment>
<dbReference type="AlphaFoldDB" id="A0A7C9MAL9"/>
<name>A0A7C9MAL9_9RHOB</name>
<sequence length="251" mass="26058">MKLRDFGHFDGPVLLVGGVFGNIDAFSAFTGMVAGRPVIGTGDLAAIGPAGEEAVTAFADAAWPTVAGASDLAALEDLRDPRSSAWGGPDAPALSDAAIRALSALPTLATFVQVDRRYAVLGGGVPGQGAFLWPTSSEALFREQIGAIEEAVGPVDGIVAGGTGLAFHRNIDAHQWINPGAIGLPSHDGRPETRYAVLTAGDVMIERLTYDAVGAAERARRAGATEPFAAIYETGIWPDEQVLPDALRRKT</sequence>
<gene>
    <name evidence="1" type="ORF">GQ651_00280</name>
</gene>
<evidence type="ECO:0000313" key="1">
    <source>
        <dbReference type="EMBL" id="MXQ06271.1"/>
    </source>
</evidence>
<organism evidence="1 2">
    <name type="scientific">Kangsaoukella pontilimi</name>
    <dbReference type="NCBI Taxonomy" id="2691042"/>
    <lineage>
        <taxon>Bacteria</taxon>
        <taxon>Pseudomonadati</taxon>
        <taxon>Pseudomonadota</taxon>
        <taxon>Alphaproteobacteria</taxon>
        <taxon>Rhodobacterales</taxon>
        <taxon>Paracoccaceae</taxon>
        <taxon>Kangsaoukella</taxon>
    </lineage>
</organism>
<evidence type="ECO:0000313" key="2">
    <source>
        <dbReference type="Proteomes" id="UP000480350"/>
    </source>
</evidence>
<dbReference type="InterPro" id="IPR029052">
    <property type="entry name" value="Metallo-depent_PP-like"/>
</dbReference>
<dbReference type="Proteomes" id="UP000480350">
    <property type="component" value="Unassembled WGS sequence"/>
</dbReference>
<keyword evidence="2" id="KW-1185">Reference proteome</keyword>
<accession>A0A7C9MAL9</accession>